<feature type="domain" description="Ras-associating" evidence="12">
    <location>
        <begin position="139"/>
        <end position="225"/>
    </location>
</feature>
<name>A0A437CF46_ORYJA</name>
<dbReference type="PANTHER" id="PTHR11243:SF14">
    <property type="entry name" value="AMYLOID BETA A4 PRECURSOR PROTEIN-BINDING FAMILY B MEMBER 1-INTERACTING PROTEIN"/>
    <property type="match status" value="1"/>
</dbReference>
<dbReference type="OrthoDB" id="6235964at2759"/>
<dbReference type="InterPro" id="IPR039665">
    <property type="entry name" value="PH_APBB1IP"/>
</dbReference>
<dbReference type="EMBL" id="CM012453">
    <property type="protein sequence ID" value="RVE61465.1"/>
    <property type="molecule type" value="Genomic_DNA"/>
</dbReference>
<dbReference type="SUPFAM" id="SSF50729">
    <property type="entry name" value="PH domain-like"/>
    <property type="match status" value="1"/>
</dbReference>
<evidence type="ECO:0000256" key="3">
    <source>
        <dbReference type="ARBA" id="ARBA00022475"/>
    </source>
</evidence>
<dbReference type="InterPro" id="IPR011993">
    <property type="entry name" value="PH-like_dom_sf"/>
</dbReference>
<feature type="compositionally biased region" description="Basic and acidic residues" evidence="10">
    <location>
        <begin position="400"/>
        <end position="409"/>
    </location>
</feature>
<feature type="compositionally biased region" description="Pro residues" evidence="10">
    <location>
        <begin position="446"/>
        <end position="459"/>
    </location>
</feature>
<evidence type="ECO:0000313" key="13">
    <source>
        <dbReference type="EMBL" id="RVE61465.1"/>
    </source>
</evidence>
<dbReference type="PANTHER" id="PTHR11243">
    <property type="entry name" value="GROWTH FACTOR RECEPTOR-BOUND PROTEIN"/>
    <property type="match status" value="1"/>
</dbReference>
<evidence type="ECO:0000256" key="10">
    <source>
        <dbReference type="SAM" id="MobiDB-lite"/>
    </source>
</evidence>
<dbReference type="Gene3D" id="3.10.20.90">
    <property type="entry name" value="Phosphatidylinositol 3-kinase Catalytic Subunit, Chain A, domain 1"/>
    <property type="match status" value="1"/>
</dbReference>
<comment type="similarity">
    <text evidence="7">Belongs to the MRL family.</text>
</comment>
<keyword evidence="3" id="KW-1003">Cell membrane</keyword>
<dbReference type="GO" id="GO:0005856">
    <property type="term" value="C:cytoskeleton"/>
    <property type="evidence" value="ECO:0007669"/>
    <property type="project" value="UniProtKB-SubCell"/>
</dbReference>
<evidence type="ECO:0000256" key="2">
    <source>
        <dbReference type="ARBA" id="ARBA00004245"/>
    </source>
</evidence>
<dbReference type="CDD" id="cd01259">
    <property type="entry name" value="PH_APBB1IP"/>
    <property type="match status" value="1"/>
</dbReference>
<dbReference type="PROSITE" id="PS50003">
    <property type="entry name" value="PH_DOMAIN"/>
    <property type="match status" value="1"/>
</dbReference>
<evidence type="ECO:0000313" key="14">
    <source>
        <dbReference type="Proteomes" id="UP000283210"/>
    </source>
</evidence>
<dbReference type="Proteomes" id="UP000283210">
    <property type="component" value="Chromosome 17"/>
</dbReference>
<evidence type="ECO:0000256" key="5">
    <source>
        <dbReference type="ARBA" id="ARBA00023136"/>
    </source>
</evidence>
<dbReference type="PROSITE" id="PS50200">
    <property type="entry name" value="RA"/>
    <property type="match status" value="1"/>
</dbReference>
<dbReference type="GO" id="GO:0005886">
    <property type="term" value="C:plasma membrane"/>
    <property type="evidence" value="ECO:0007669"/>
    <property type="project" value="UniProtKB-SubCell"/>
</dbReference>
<dbReference type="InterPro" id="IPR039664">
    <property type="entry name" value="GRB/APBB1IP"/>
</dbReference>
<dbReference type="Pfam" id="PF21989">
    <property type="entry name" value="RA_2"/>
    <property type="match status" value="1"/>
</dbReference>
<dbReference type="InterPro" id="IPR001849">
    <property type="entry name" value="PH_domain"/>
</dbReference>
<dbReference type="SMART" id="SM00314">
    <property type="entry name" value="RA"/>
    <property type="match status" value="1"/>
</dbReference>
<evidence type="ECO:0000256" key="8">
    <source>
        <dbReference type="ARBA" id="ARBA00040699"/>
    </source>
</evidence>
<evidence type="ECO:0000256" key="6">
    <source>
        <dbReference type="ARBA" id="ARBA00023212"/>
    </source>
</evidence>
<keyword evidence="5" id="KW-0472">Membrane</keyword>
<evidence type="ECO:0000259" key="12">
    <source>
        <dbReference type="PROSITE" id="PS50200"/>
    </source>
</evidence>
<protein>
    <recommendedName>
        <fullName evidence="8">Amyloid beta A4 precursor protein-binding family B member 1-interacting protein</fullName>
    </recommendedName>
    <alternativeName>
        <fullName evidence="9">APBB1-interacting protein 1</fullName>
    </alternativeName>
</protein>
<dbReference type="AlphaFoldDB" id="A0A437CF46"/>
<reference evidence="13 14" key="2">
    <citation type="submission" date="2019-01" db="EMBL/GenBank/DDBJ databases">
        <title>A chromosome length genome reference of the Java medaka (oryzias javanicus).</title>
        <authorList>
            <person name="Herpin A."/>
            <person name="Takehana Y."/>
            <person name="Naruse K."/>
            <person name="Ansai S."/>
            <person name="Kawaguchi M."/>
        </authorList>
    </citation>
    <scope>NUCLEOTIDE SEQUENCE [LARGE SCALE GENOMIC DNA]</scope>
    <source>
        <strain evidence="13">RS831</strain>
        <tissue evidence="13">Whole body</tissue>
    </source>
</reference>
<dbReference type="Pfam" id="PF00169">
    <property type="entry name" value="PH"/>
    <property type="match status" value="1"/>
</dbReference>
<accession>A0A437CF46</accession>
<comment type="subcellular location">
    <subcellularLocation>
        <location evidence="1">Cell membrane</location>
        <topology evidence="1">Peripheral membrane protein</topology>
    </subcellularLocation>
    <subcellularLocation>
        <location evidence="2">Cytoplasm</location>
        <location evidence="2">Cytoskeleton</location>
    </subcellularLocation>
</comment>
<feature type="compositionally biased region" description="Polar residues" evidence="10">
    <location>
        <begin position="410"/>
        <end position="420"/>
    </location>
</feature>
<keyword evidence="6" id="KW-0206">Cytoskeleton</keyword>
<proteinExistence type="inferred from homology"/>
<dbReference type="SMART" id="SM00233">
    <property type="entry name" value="PH"/>
    <property type="match status" value="1"/>
</dbReference>
<keyword evidence="14" id="KW-1185">Reference proteome</keyword>
<sequence>MMEQIDDMLNNLIGEIDQLSQSLNSEDDTKEVKDASQEQSTFSIGFTDLKESLNELEDQDLDALVADLESKSSSEELLVCEEAAGLVEEHPLPALTHEPVTVPPEVTEEPSSLMQTTKAQTKLDKIKMALEKLKEAKVRKLIVKVLMSDGSSKTLMVDGRQTVRDVLDTLSEKSHCDQSINWSLCETNPELQIERDLEDHEFFVELLSDWIRHSENKVHFTARPHKYVMFTDPQLFYMWKKKISSQGVVNKQTKELLIKEHFGGSSVIVPDLEGKLYLKENGKKVWRPQYFLLRASGLYYVPKGKTKSSSDLACFVRFENVNVYTASNYREKFKAPTSFCFVLKHPCIQKDSPYIKILCCGDQDSLLLWVTSIRIAKYGPVLYQNYQEAVKRVSSLQTVRSKDAPRLQDQDGQSNGNTFVVNPCADPSLPISTPAEFDSDLDEPPPDFIPPSPPRHAPL</sequence>
<dbReference type="SUPFAM" id="SSF54236">
    <property type="entry name" value="Ubiquitin-like"/>
    <property type="match status" value="1"/>
</dbReference>
<dbReference type="GO" id="GO:0005829">
    <property type="term" value="C:cytosol"/>
    <property type="evidence" value="ECO:0007669"/>
    <property type="project" value="TreeGrafter"/>
</dbReference>
<gene>
    <name evidence="13" type="ORF">OJAV_G00171060</name>
</gene>
<feature type="domain" description="PH" evidence="11">
    <location>
        <begin position="269"/>
        <end position="378"/>
    </location>
</feature>
<reference evidence="13 14" key="1">
    <citation type="submission" date="2018-11" db="EMBL/GenBank/DDBJ databases">
        <authorList>
            <person name="Lopez-Roques C."/>
            <person name="Donnadieu C."/>
            <person name="Bouchez O."/>
            <person name="Klopp C."/>
            <person name="Cabau C."/>
            <person name="Zahm M."/>
        </authorList>
    </citation>
    <scope>NUCLEOTIDE SEQUENCE [LARGE SCALE GENOMIC DNA]</scope>
    <source>
        <strain evidence="13">RS831</strain>
        <tissue evidence="13">Whole body</tissue>
    </source>
</reference>
<evidence type="ECO:0000259" key="11">
    <source>
        <dbReference type="PROSITE" id="PS50003"/>
    </source>
</evidence>
<feature type="region of interest" description="Disordered" evidence="10">
    <location>
        <begin position="400"/>
        <end position="459"/>
    </location>
</feature>
<evidence type="ECO:0000256" key="9">
    <source>
        <dbReference type="ARBA" id="ARBA00042746"/>
    </source>
</evidence>
<organism evidence="13 14">
    <name type="scientific">Oryzias javanicus</name>
    <name type="common">Javanese ricefish</name>
    <name type="synonym">Aplocheilus javanicus</name>
    <dbReference type="NCBI Taxonomy" id="123683"/>
    <lineage>
        <taxon>Eukaryota</taxon>
        <taxon>Metazoa</taxon>
        <taxon>Chordata</taxon>
        <taxon>Craniata</taxon>
        <taxon>Vertebrata</taxon>
        <taxon>Euteleostomi</taxon>
        <taxon>Actinopterygii</taxon>
        <taxon>Neopterygii</taxon>
        <taxon>Teleostei</taxon>
        <taxon>Neoteleostei</taxon>
        <taxon>Acanthomorphata</taxon>
        <taxon>Ovalentaria</taxon>
        <taxon>Atherinomorphae</taxon>
        <taxon>Beloniformes</taxon>
        <taxon>Adrianichthyidae</taxon>
        <taxon>Oryziinae</taxon>
        <taxon>Oryzias</taxon>
    </lineage>
</organism>
<evidence type="ECO:0000256" key="1">
    <source>
        <dbReference type="ARBA" id="ARBA00004202"/>
    </source>
</evidence>
<evidence type="ECO:0000256" key="4">
    <source>
        <dbReference type="ARBA" id="ARBA00022490"/>
    </source>
</evidence>
<dbReference type="Gene3D" id="2.30.29.30">
    <property type="entry name" value="Pleckstrin-homology domain (PH domain)/Phosphotyrosine-binding domain (PTB)"/>
    <property type="match status" value="1"/>
</dbReference>
<dbReference type="InterPro" id="IPR029071">
    <property type="entry name" value="Ubiquitin-like_domsf"/>
</dbReference>
<dbReference type="InterPro" id="IPR000159">
    <property type="entry name" value="RA_dom"/>
</dbReference>
<evidence type="ECO:0000256" key="7">
    <source>
        <dbReference type="ARBA" id="ARBA00038382"/>
    </source>
</evidence>
<keyword evidence="4" id="KW-0963">Cytoplasm</keyword>
<dbReference type="GO" id="GO:0007165">
    <property type="term" value="P:signal transduction"/>
    <property type="evidence" value="ECO:0007669"/>
    <property type="project" value="InterPro"/>
</dbReference>